<comment type="similarity">
    <text evidence="1 2">Belongs to the anti-sigma-factor antagonist family.</text>
</comment>
<dbReference type="NCBIfam" id="TIGR00377">
    <property type="entry name" value="ant_ant_sig"/>
    <property type="match status" value="1"/>
</dbReference>
<dbReference type="InterPro" id="IPR002645">
    <property type="entry name" value="STAS_dom"/>
</dbReference>
<keyword evidence="5" id="KW-1185">Reference proteome</keyword>
<evidence type="ECO:0000256" key="1">
    <source>
        <dbReference type="ARBA" id="ARBA00009013"/>
    </source>
</evidence>
<dbReference type="EMBL" id="VANP01000004">
    <property type="protein sequence ID" value="TLP60805.1"/>
    <property type="molecule type" value="Genomic_DNA"/>
</dbReference>
<sequence>MRVVTPTEVGPLHDFQVTVTQSPPFTVVTLSGELDVLTVSRLRDHVAPLLARPATRILFDLEKLRFIDSAGIRVLIDACVRTPPEGGDGAVCGLSDHLRHLFGMLGLTERFTMYPALADALNRPVTITRHAAPLR</sequence>
<feature type="domain" description="STAS" evidence="3">
    <location>
        <begin position="15"/>
        <end position="124"/>
    </location>
</feature>
<dbReference type="PANTHER" id="PTHR33495">
    <property type="entry name" value="ANTI-SIGMA FACTOR ANTAGONIST TM_1081-RELATED-RELATED"/>
    <property type="match status" value="1"/>
</dbReference>
<dbReference type="GO" id="GO:0043856">
    <property type="term" value="F:anti-sigma factor antagonist activity"/>
    <property type="evidence" value="ECO:0007669"/>
    <property type="project" value="InterPro"/>
</dbReference>
<evidence type="ECO:0000259" key="3">
    <source>
        <dbReference type="PROSITE" id="PS50801"/>
    </source>
</evidence>
<evidence type="ECO:0000256" key="2">
    <source>
        <dbReference type="RuleBase" id="RU003749"/>
    </source>
</evidence>
<protein>
    <recommendedName>
        <fullName evidence="2">Anti-sigma factor antagonist</fullName>
    </recommendedName>
</protein>
<dbReference type="OrthoDB" id="9793697at2"/>
<dbReference type="InterPro" id="IPR036513">
    <property type="entry name" value="STAS_dom_sf"/>
</dbReference>
<dbReference type="Pfam" id="PF01740">
    <property type="entry name" value="STAS"/>
    <property type="match status" value="1"/>
</dbReference>
<dbReference type="Gene3D" id="3.30.750.24">
    <property type="entry name" value="STAS domain"/>
    <property type="match status" value="1"/>
</dbReference>
<evidence type="ECO:0000313" key="4">
    <source>
        <dbReference type="EMBL" id="TLP60805.1"/>
    </source>
</evidence>
<organism evidence="4 5">
    <name type="scientific">Microbispora triticiradicis</name>
    <dbReference type="NCBI Taxonomy" id="2200763"/>
    <lineage>
        <taxon>Bacteria</taxon>
        <taxon>Bacillati</taxon>
        <taxon>Actinomycetota</taxon>
        <taxon>Actinomycetes</taxon>
        <taxon>Streptosporangiales</taxon>
        <taxon>Streptosporangiaceae</taxon>
        <taxon>Microbispora</taxon>
    </lineage>
</organism>
<proteinExistence type="inferred from homology"/>
<dbReference type="InterPro" id="IPR003658">
    <property type="entry name" value="Anti-sigma_ant"/>
</dbReference>
<evidence type="ECO:0000313" key="5">
    <source>
        <dbReference type="Proteomes" id="UP000309033"/>
    </source>
</evidence>
<gene>
    <name evidence="4" type="ORF">FED44_13140</name>
</gene>
<dbReference type="CDD" id="cd07043">
    <property type="entry name" value="STAS_anti-anti-sigma_factors"/>
    <property type="match status" value="1"/>
</dbReference>
<dbReference type="SUPFAM" id="SSF52091">
    <property type="entry name" value="SpoIIaa-like"/>
    <property type="match status" value="1"/>
</dbReference>
<name>A0A5R8Z6D4_9ACTN</name>
<comment type="caution">
    <text evidence="4">The sequence shown here is derived from an EMBL/GenBank/DDBJ whole genome shotgun (WGS) entry which is preliminary data.</text>
</comment>
<reference evidence="4" key="1">
    <citation type="submission" date="2019-05" db="EMBL/GenBank/DDBJ databases">
        <title>Isolation, diversity and antifungal activity of Actinobacteria from wheat.</title>
        <authorList>
            <person name="Yu B."/>
        </authorList>
    </citation>
    <scope>NUCLEOTIDE SEQUENCE [LARGE SCALE GENOMIC DNA]</scope>
    <source>
        <strain evidence="4">NEAU-HEGS1-5</strain>
    </source>
</reference>
<dbReference type="AlphaFoldDB" id="A0A5R8Z6D4"/>
<accession>A0A5R8Z6D4</accession>
<dbReference type="PROSITE" id="PS50801">
    <property type="entry name" value="STAS"/>
    <property type="match status" value="1"/>
</dbReference>
<dbReference type="Proteomes" id="UP000309033">
    <property type="component" value="Unassembled WGS sequence"/>
</dbReference>